<protein>
    <submittedName>
        <fullName evidence="9">Acyl-CoA dehydrogenase</fullName>
    </submittedName>
</protein>
<gene>
    <name evidence="9" type="ORF">YP76_22150</name>
</gene>
<evidence type="ECO:0000256" key="1">
    <source>
        <dbReference type="ARBA" id="ARBA00001974"/>
    </source>
</evidence>
<dbReference type="InterPro" id="IPR006091">
    <property type="entry name" value="Acyl-CoA_Oxase/DH_mid-dom"/>
</dbReference>
<dbReference type="GO" id="GO:0003995">
    <property type="term" value="F:acyl-CoA dehydrogenase activity"/>
    <property type="evidence" value="ECO:0007669"/>
    <property type="project" value="InterPro"/>
</dbReference>
<evidence type="ECO:0000259" key="6">
    <source>
        <dbReference type="Pfam" id="PF00441"/>
    </source>
</evidence>
<keyword evidence="4 5" id="KW-0274">FAD</keyword>
<comment type="caution">
    <text evidence="9">The sequence shown here is derived from an EMBL/GenBank/DDBJ whole genome shotgun (WGS) entry which is preliminary data.</text>
</comment>
<dbReference type="Gene3D" id="2.40.110.10">
    <property type="entry name" value="Butyryl-CoA Dehydrogenase, subunit A, domain 2"/>
    <property type="match status" value="1"/>
</dbReference>
<dbReference type="InterPro" id="IPR036250">
    <property type="entry name" value="AcylCo_DH-like_C"/>
</dbReference>
<dbReference type="SUPFAM" id="SSF47203">
    <property type="entry name" value="Acyl-CoA dehydrogenase C-terminal domain-like"/>
    <property type="match status" value="1"/>
</dbReference>
<dbReference type="Gene3D" id="1.20.140.10">
    <property type="entry name" value="Butyryl-CoA Dehydrogenase, subunit A, domain 3"/>
    <property type="match status" value="1"/>
</dbReference>
<name>A0A0M3ANV2_9SPHN</name>
<reference evidence="9 10" key="1">
    <citation type="submission" date="2015-04" db="EMBL/GenBank/DDBJ databases">
        <title>Genome sequence of aromatic hydrocarbons-degrading Sphingobium chungbukense DJ77.</title>
        <authorList>
            <person name="Kim Y.-C."/>
            <person name="Chae J.-C."/>
        </authorList>
    </citation>
    <scope>NUCLEOTIDE SEQUENCE [LARGE SCALE GENOMIC DNA]</scope>
    <source>
        <strain evidence="9 10">DJ77</strain>
    </source>
</reference>
<evidence type="ECO:0000256" key="4">
    <source>
        <dbReference type="ARBA" id="ARBA00022827"/>
    </source>
</evidence>
<evidence type="ECO:0000313" key="10">
    <source>
        <dbReference type="Proteomes" id="UP000033874"/>
    </source>
</evidence>
<evidence type="ECO:0000256" key="3">
    <source>
        <dbReference type="ARBA" id="ARBA00022630"/>
    </source>
</evidence>
<dbReference type="CDD" id="cd00567">
    <property type="entry name" value="ACAD"/>
    <property type="match status" value="1"/>
</dbReference>
<dbReference type="PATRIC" id="fig|56193.3.peg.4658"/>
<keyword evidence="10" id="KW-1185">Reference proteome</keyword>
<dbReference type="Pfam" id="PF02771">
    <property type="entry name" value="Acyl-CoA_dh_N"/>
    <property type="match status" value="1"/>
</dbReference>
<dbReference type="SUPFAM" id="SSF56645">
    <property type="entry name" value="Acyl-CoA dehydrogenase NM domain-like"/>
    <property type="match status" value="1"/>
</dbReference>
<evidence type="ECO:0000259" key="7">
    <source>
        <dbReference type="Pfam" id="PF02770"/>
    </source>
</evidence>
<dbReference type="EMBL" id="LBIC01000012">
    <property type="protein sequence ID" value="KKW90194.1"/>
    <property type="molecule type" value="Genomic_DNA"/>
</dbReference>
<evidence type="ECO:0000256" key="2">
    <source>
        <dbReference type="ARBA" id="ARBA00009347"/>
    </source>
</evidence>
<dbReference type="InterPro" id="IPR046373">
    <property type="entry name" value="Acyl-CoA_Oxase/DH_mid-dom_sf"/>
</dbReference>
<dbReference type="InterPro" id="IPR009075">
    <property type="entry name" value="AcylCo_DH/oxidase_C"/>
</dbReference>
<keyword evidence="5" id="KW-0560">Oxidoreductase</keyword>
<dbReference type="AlphaFoldDB" id="A0A0M3ANV2"/>
<dbReference type="InterPro" id="IPR037069">
    <property type="entry name" value="AcylCoA_DH/ox_N_sf"/>
</dbReference>
<keyword evidence="3 5" id="KW-0285">Flavoprotein</keyword>
<proteinExistence type="inferred from homology"/>
<feature type="domain" description="Acyl-CoA oxidase/dehydrogenase middle" evidence="7">
    <location>
        <begin position="127"/>
        <end position="239"/>
    </location>
</feature>
<feature type="domain" description="Acyl-CoA dehydrogenase/oxidase C-terminal" evidence="6">
    <location>
        <begin position="267"/>
        <end position="392"/>
    </location>
</feature>
<evidence type="ECO:0000313" key="9">
    <source>
        <dbReference type="EMBL" id="KKW90194.1"/>
    </source>
</evidence>
<dbReference type="PANTHER" id="PTHR43884:SF12">
    <property type="entry name" value="ISOVALERYL-COA DEHYDROGENASE, MITOCHONDRIAL-RELATED"/>
    <property type="match status" value="1"/>
</dbReference>
<dbReference type="Pfam" id="PF00441">
    <property type="entry name" value="Acyl-CoA_dh_1"/>
    <property type="match status" value="1"/>
</dbReference>
<dbReference type="InterPro" id="IPR006089">
    <property type="entry name" value="Acyl-CoA_DH_CS"/>
</dbReference>
<sequence>MTAWGAESLLTEEQEAIRDVLNGFARRVMRPLGQKLDRIDPGEQLAPGSPYWSFMKEFATLGISVADLMAMPEAERAVLLCIANEEFGYGDGGLAIVLGATMLPHVMMHMFGRSDLIAKYPEGVPGCWAITEPDHGTDMLDPNGAIFAPNAKYGRPNCVAKFEADRIVLQGQKAAWCSNAPAAEICVLYVAADTGNGADPRNGACIIVPLDAPGVTKGRVIAKMGQRALPQGELFFDNVELPLDNVIAGPEDYKRAVYGVHAEANTLMGAVWTGNARSAYELAWDYAHERKQGGVPIIRHQSVAQRLFHMARKIELSRALTRRVALYNATAPTPSLPSAMMAKITGTQTAFEVASDAMQIFGGNGMTDEYPIEKTFRDARLALIEDGCNEILSIKGGYGLADPERFA</sequence>
<dbReference type="InterPro" id="IPR013786">
    <property type="entry name" value="AcylCoA_DH/ox_N"/>
</dbReference>
<dbReference type="Pfam" id="PF02770">
    <property type="entry name" value="Acyl-CoA_dh_M"/>
    <property type="match status" value="1"/>
</dbReference>
<dbReference type="InterPro" id="IPR009100">
    <property type="entry name" value="AcylCoA_DH/oxidase_NM_dom_sf"/>
</dbReference>
<evidence type="ECO:0000259" key="8">
    <source>
        <dbReference type="Pfam" id="PF02771"/>
    </source>
</evidence>
<dbReference type="PROSITE" id="PS00073">
    <property type="entry name" value="ACYL_COA_DH_2"/>
    <property type="match status" value="1"/>
</dbReference>
<evidence type="ECO:0000256" key="5">
    <source>
        <dbReference type="RuleBase" id="RU362125"/>
    </source>
</evidence>
<comment type="similarity">
    <text evidence="2 5">Belongs to the acyl-CoA dehydrogenase family.</text>
</comment>
<dbReference type="Proteomes" id="UP000033874">
    <property type="component" value="Unassembled WGS sequence"/>
</dbReference>
<accession>A0A0M3ANV2</accession>
<comment type="cofactor">
    <cofactor evidence="1 5">
        <name>FAD</name>
        <dbReference type="ChEBI" id="CHEBI:57692"/>
    </cofactor>
</comment>
<organism evidence="9 10">
    <name type="scientific">Sphingobium chungbukense</name>
    <dbReference type="NCBI Taxonomy" id="56193"/>
    <lineage>
        <taxon>Bacteria</taxon>
        <taxon>Pseudomonadati</taxon>
        <taxon>Pseudomonadota</taxon>
        <taxon>Alphaproteobacteria</taxon>
        <taxon>Sphingomonadales</taxon>
        <taxon>Sphingomonadaceae</taxon>
        <taxon>Sphingobium</taxon>
    </lineage>
</organism>
<dbReference type="STRING" id="56193.YP76_22150"/>
<dbReference type="GO" id="GO:0050660">
    <property type="term" value="F:flavin adenine dinucleotide binding"/>
    <property type="evidence" value="ECO:0007669"/>
    <property type="project" value="InterPro"/>
</dbReference>
<dbReference type="Gene3D" id="1.10.540.10">
    <property type="entry name" value="Acyl-CoA dehydrogenase/oxidase, N-terminal domain"/>
    <property type="match status" value="1"/>
</dbReference>
<dbReference type="PANTHER" id="PTHR43884">
    <property type="entry name" value="ACYL-COA DEHYDROGENASE"/>
    <property type="match status" value="1"/>
</dbReference>
<feature type="domain" description="Acyl-CoA dehydrogenase/oxidase N-terminal" evidence="8">
    <location>
        <begin position="11"/>
        <end position="120"/>
    </location>
</feature>